<dbReference type="EMBL" id="BDFE01000015">
    <property type="protein sequence ID" value="GAU08818.1"/>
    <property type="molecule type" value="Genomic_DNA"/>
</dbReference>
<reference evidence="2" key="1">
    <citation type="submission" date="2016-06" db="EMBL/GenBank/DDBJ databases">
        <title>Draft genome sequence of Desulfoplanes formicivorans strain Pf12B.</title>
        <authorList>
            <person name="Watanabe M."/>
            <person name="Kojima H."/>
            <person name="Fukui M."/>
        </authorList>
    </citation>
    <scope>NUCLEOTIDE SEQUENCE [LARGE SCALE GENOMIC DNA]</scope>
    <source>
        <strain evidence="2">Pf12B</strain>
    </source>
</reference>
<name>A0A194AHL7_9BACT</name>
<protein>
    <submittedName>
        <fullName evidence="1">Uncharacterized protein</fullName>
    </submittedName>
</protein>
<comment type="caution">
    <text evidence="1">The sequence shown here is derived from an EMBL/GenBank/DDBJ whole genome shotgun (WGS) entry which is preliminary data.</text>
</comment>
<dbReference type="AlphaFoldDB" id="A0A194AHL7"/>
<proteinExistence type="predicted"/>
<evidence type="ECO:0000313" key="2">
    <source>
        <dbReference type="Proteomes" id="UP000095200"/>
    </source>
</evidence>
<dbReference type="Proteomes" id="UP000095200">
    <property type="component" value="Unassembled WGS sequence"/>
</dbReference>
<keyword evidence="2" id="KW-1185">Reference proteome</keyword>
<gene>
    <name evidence="1" type="ORF">DPF_1535</name>
</gene>
<organism evidence="1 2">
    <name type="scientific">Desulfoplanes formicivorans</name>
    <dbReference type="NCBI Taxonomy" id="1592317"/>
    <lineage>
        <taxon>Bacteria</taxon>
        <taxon>Pseudomonadati</taxon>
        <taxon>Thermodesulfobacteriota</taxon>
        <taxon>Desulfovibrionia</taxon>
        <taxon>Desulfovibrionales</taxon>
        <taxon>Desulfoplanaceae</taxon>
        <taxon>Desulfoplanes</taxon>
    </lineage>
</organism>
<sequence length="393" mass="43514">MSSAAWGLPRAEDMDLTYLDTALETMLAQVNPSPGDFVQGKDVDLLVDIVRSSTSTTDFQLPDMNGLTSAYYPFSLEISMDRLLRYGYNPDLPTYLVVPNTVRRGEWTSVNAGANVLPKLWEHLGHLDTPVVVHGVEHEEITPDVFSGGYYSYDMDRALILLAHEGRPVLISVTRQQDRSAVGKKGAVVGNDGDWQYLYSGVKGLTKGGLGWVSSYMYESMSVTVFCEVPGSQGPRIKAGVFKWLRAGWAGINMVRTHHIKEGCKRFATAMTEILESPNLPPEDRLVRHIDMCKRLTPGELRGLVKPYVDELKKADDPVVNKSPFKKLLASGEYLQNMPKEDMVKVLVQGYLKDILGRDHVVDATACQQILARRTDGDHEAGSPEQGVSPNNS</sequence>
<dbReference type="STRING" id="1592317.DPF_1535"/>
<accession>A0A194AHL7</accession>
<evidence type="ECO:0000313" key="1">
    <source>
        <dbReference type="EMBL" id="GAU08818.1"/>
    </source>
</evidence>